<dbReference type="RefSeq" id="WP_167181847.1">
    <property type="nucleotide sequence ID" value="NZ_JAAONZ010000002.1"/>
</dbReference>
<evidence type="ECO:0000313" key="2">
    <source>
        <dbReference type="Proteomes" id="UP000787472"/>
    </source>
</evidence>
<gene>
    <name evidence="1" type="ORF">G8770_03605</name>
</gene>
<reference evidence="1" key="1">
    <citation type="submission" date="2020-03" db="EMBL/GenBank/DDBJ databases">
        <authorList>
            <person name="Guo F."/>
        </authorList>
    </citation>
    <scope>NUCLEOTIDE SEQUENCE</scope>
    <source>
        <strain evidence="1">JCM 30134</strain>
    </source>
</reference>
<comment type="caution">
    <text evidence="1">The sequence shown here is derived from an EMBL/GenBank/DDBJ whole genome shotgun (WGS) entry which is preliminary data.</text>
</comment>
<keyword evidence="2" id="KW-1185">Reference proteome</keyword>
<proteinExistence type="predicted"/>
<dbReference type="InterPro" id="IPR006944">
    <property type="entry name" value="Phage/GTA_portal"/>
</dbReference>
<organism evidence="1 2">
    <name type="scientific">Pseudomaricurvus hydrocarbonicus</name>
    <dbReference type="NCBI Taxonomy" id="1470433"/>
    <lineage>
        <taxon>Bacteria</taxon>
        <taxon>Pseudomonadati</taxon>
        <taxon>Pseudomonadota</taxon>
        <taxon>Gammaproteobacteria</taxon>
        <taxon>Cellvibrionales</taxon>
        <taxon>Cellvibrionaceae</taxon>
        <taxon>Pseudomaricurvus</taxon>
    </lineage>
</organism>
<protein>
    <submittedName>
        <fullName evidence="1">Phage portal protein</fullName>
    </submittedName>
</protein>
<dbReference type="NCBIfam" id="TIGR01537">
    <property type="entry name" value="portal_HK97"/>
    <property type="match status" value="1"/>
</dbReference>
<dbReference type="Pfam" id="PF04860">
    <property type="entry name" value="Phage_portal"/>
    <property type="match status" value="1"/>
</dbReference>
<accession>A0A9E5JU86</accession>
<dbReference type="AlphaFoldDB" id="A0A9E5JU86"/>
<dbReference type="InterPro" id="IPR006427">
    <property type="entry name" value="Portal_HK97"/>
</dbReference>
<evidence type="ECO:0000313" key="1">
    <source>
        <dbReference type="EMBL" id="NHO64631.1"/>
    </source>
</evidence>
<name>A0A9E5JU86_9GAMM</name>
<dbReference type="EMBL" id="JAAONZ010000002">
    <property type="protein sequence ID" value="NHO64631.1"/>
    <property type="molecule type" value="Genomic_DNA"/>
</dbReference>
<dbReference type="Proteomes" id="UP000787472">
    <property type="component" value="Unassembled WGS sequence"/>
</dbReference>
<sequence>MTKQAKKPGKVKSALLNWLGVPIGLTDEAFWSAWNTNVAGQTVNEQSVLSLSAAWACTRLISECIGTLPVKLYERTPSGRKAATSHPLYPIISRSPNSKATASTYWEAKTAAILLRGNGFSEKQFLGNRLVGLKFLSPCRLSASENSRGNLQLKYTESNGMQRDVNMQRLFHVPGFSLDGEWGISTIKYGAAVFGSALAASEAANSTFKNGLSPTVAFTLDRVLKKDQRDDFRESLKSVSGALNAGKSPLLEGGMDAKIIGITPSDAQLLESRGYSVEEVCRWFRVDPSMVGHGGKDSNWGTGLEQKLIGFLTFTLRPWLTRIEQYINKELLSPADQERYYAEFSIEGLLRADSAGRAAFYSVMVNNGIFTRDEVRKLENMPLMGGNAEVLTVQTAMAPLDSLGITNDGDTARAALAAWLNSGQPQNKED</sequence>